<keyword evidence="3" id="KW-1185">Reference proteome</keyword>
<proteinExistence type="predicted"/>
<dbReference type="AlphaFoldDB" id="A0A0D0BEL2"/>
<protein>
    <submittedName>
        <fullName evidence="2">Uncharacterized protein</fullName>
    </submittedName>
</protein>
<dbReference type="InParanoid" id="A0A0D0BEL2"/>
<evidence type="ECO:0000313" key="2">
    <source>
        <dbReference type="EMBL" id="KIK44562.1"/>
    </source>
</evidence>
<name>A0A0D0BEL2_9AGAM</name>
<dbReference type="OrthoDB" id="2696960at2759"/>
<dbReference type="Proteomes" id="UP000054485">
    <property type="component" value="Unassembled WGS sequence"/>
</dbReference>
<feature type="chain" id="PRO_5002207285" evidence="1">
    <location>
        <begin position="20"/>
        <end position="51"/>
    </location>
</feature>
<accession>A0A0D0BEL2</accession>
<keyword evidence="1" id="KW-0732">Signal</keyword>
<evidence type="ECO:0000256" key="1">
    <source>
        <dbReference type="SAM" id="SignalP"/>
    </source>
</evidence>
<sequence length="51" mass="5616">MRFTFILATVAALAVSISAESDYCPFFCKHTSDCAVCEYETHCIAFLCIAT</sequence>
<organism evidence="2 3">
    <name type="scientific">Suillus luteus UH-Slu-Lm8-n1</name>
    <dbReference type="NCBI Taxonomy" id="930992"/>
    <lineage>
        <taxon>Eukaryota</taxon>
        <taxon>Fungi</taxon>
        <taxon>Dikarya</taxon>
        <taxon>Basidiomycota</taxon>
        <taxon>Agaricomycotina</taxon>
        <taxon>Agaricomycetes</taxon>
        <taxon>Agaricomycetidae</taxon>
        <taxon>Boletales</taxon>
        <taxon>Suillineae</taxon>
        <taxon>Suillaceae</taxon>
        <taxon>Suillus</taxon>
    </lineage>
</organism>
<dbReference type="HOGENOM" id="CLU_3126023_0_0_1"/>
<reference evidence="2 3" key="1">
    <citation type="submission" date="2014-04" db="EMBL/GenBank/DDBJ databases">
        <authorList>
            <consortium name="DOE Joint Genome Institute"/>
            <person name="Kuo A."/>
            <person name="Ruytinx J."/>
            <person name="Rineau F."/>
            <person name="Colpaert J."/>
            <person name="Kohler A."/>
            <person name="Nagy L.G."/>
            <person name="Floudas D."/>
            <person name="Copeland A."/>
            <person name="Barry K.W."/>
            <person name="Cichocki N."/>
            <person name="Veneault-Fourrey C."/>
            <person name="LaButti K."/>
            <person name="Lindquist E.A."/>
            <person name="Lipzen A."/>
            <person name="Lundell T."/>
            <person name="Morin E."/>
            <person name="Murat C."/>
            <person name="Sun H."/>
            <person name="Tunlid A."/>
            <person name="Henrissat B."/>
            <person name="Grigoriev I.V."/>
            <person name="Hibbett D.S."/>
            <person name="Martin F."/>
            <person name="Nordberg H.P."/>
            <person name="Cantor M.N."/>
            <person name="Hua S.X."/>
        </authorList>
    </citation>
    <scope>NUCLEOTIDE SEQUENCE [LARGE SCALE GENOMIC DNA]</scope>
    <source>
        <strain evidence="2 3">UH-Slu-Lm8-n1</strain>
    </source>
</reference>
<gene>
    <name evidence="2" type="ORF">CY34DRAFT_802545</name>
</gene>
<feature type="signal peptide" evidence="1">
    <location>
        <begin position="1"/>
        <end position="19"/>
    </location>
</feature>
<reference evidence="3" key="2">
    <citation type="submission" date="2015-01" db="EMBL/GenBank/DDBJ databases">
        <title>Evolutionary Origins and Diversification of the Mycorrhizal Mutualists.</title>
        <authorList>
            <consortium name="DOE Joint Genome Institute"/>
            <consortium name="Mycorrhizal Genomics Consortium"/>
            <person name="Kohler A."/>
            <person name="Kuo A."/>
            <person name="Nagy L.G."/>
            <person name="Floudas D."/>
            <person name="Copeland A."/>
            <person name="Barry K.W."/>
            <person name="Cichocki N."/>
            <person name="Veneault-Fourrey C."/>
            <person name="LaButti K."/>
            <person name="Lindquist E.A."/>
            <person name="Lipzen A."/>
            <person name="Lundell T."/>
            <person name="Morin E."/>
            <person name="Murat C."/>
            <person name="Riley R."/>
            <person name="Ohm R."/>
            <person name="Sun H."/>
            <person name="Tunlid A."/>
            <person name="Henrissat B."/>
            <person name="Grigoriev I.V."/>
            <person name="Hibbett D.S."/>
            <person name="Martin F."/>
        </authorList>
    </citation>
    <scope>NUCLEOTIDE SEQUENCE [LARGE SCALE GENOMIC DNA]</scope>
    <source>
        <strain evidence="3">UH-Slu-Lm8-n1</strain>
    </source>
</reference>
<dbReference type="EMBL" id="KN835188">
    <property type="protein sequence ID" value="KIK44562.1"/>
    <property type="molecule type" value="Genomic_DNA"/>
</dbReference>
<evidence type="ECO:0000313" key="3">
    <source>
        <dbReference type="Proteomes" id="UP000054485"/>
    </source>
</evidence>